<reference evidence="4" key="1">
    <citation type="submission" date="2003-08" db="EMBL/GenBank/DDBJ databases">
        <authorList>
            <person name="Birren B."/>
            <person name="Nusbaum C."/>
            <person name="Abebe A."/>
            <person name="Abouelleil A."/>
            <person name="Adekoya E."/>
            <person name="Ait-zahra M."/>
            <person name="Allen N."/>
            <person name="Allen T."/>
            <person name="An P."/>
            <person name="Anderson M."/>
            <person name="Anderson S."/>
            <person name="Arachchi H."/>
            <person name="Armbruster J."/>
            <person name="Bachantsang P."/>
            <person name="Baldwin J."/>
            <person name="Barry A."/>
            <person name="Bayul T."/>
            <person name="Blitshsteyn B."/>
            <person name="Bloom T."/>
            <person name="Blye J."/>
            <person name="Boguslavskiy L."/>
            <person name="Borowsky M."/>
            <person name="Boukhgalter B."/>
            <person name="Brunache A."/>
            <person name="Butler J."/>
            <person name="Calixte N."/>
            <person name="Calvo S."/>
            <person name="Camarata J."/>
            <person name="Campo K."/>
            <person name="Chang J."/>
            <person name="Cheshatsang Y."/>
            <person name="Citroen M."/>
            <person name="Collymore A."/>
            <person name="Considine T."/>
            <person name="Cook A."/>
            <person name="Cooke P."/>
            <person name="Corum B."/>
            <person name="Cuomo C."/>
            <person name="David R."/>
            <person name="Dawoe T."/>
            <person name="Degray S."/>
            <person name="Dodge S."/>
            <person name="Dooley K."/>
            <person name="Dorje P."/>
            <person name="Dorjee K."/>
            <person name="Dorris L."/>
            <person name="Duffey N."/>
            <person name="Dupes A."/>
            <person name="Elkins T."/>
            <person name="Engels R."/>
            <person name="Erickson J."/>
            <person name="Farina A."/>
            <person name="Faro S."/>
            <person name="Ferreira P."/>
            <person name="Fischer H."/>
            <person name="Fitzgerald M."/>
            <person name="Foley K."/>
            <person name="Gage D."/>
            <person name="Galagan J."/>
            <person name="Gearin G."/>
            <person name="Gnerre S."/>
            <person name="Gnirke A."/>
            <person name="Goyette A."/>
            <person name="Graham J."/>
            <person name="Grandbois E."/>
            <person name="Gyaltsen K."/>
            <person name="Hafez N."/>
            <person name="Hagopian D."/>
            <person name="Hagos B."/>
            <person name="Hall J."/>
            <person name="Hatcher B."/>
            <person name="Heller A."/>
            <person name="Higgins H."/>
            <person name="Honan T."/>
            <person name="Horn A."/>
            <person name="Houde N."/>
            <person name="Hughes L."/>
            <person name="Hulme W."/>
            <person name="Husby E."/>
            <person name="Iliev I."/>
            <person name="Jaffe D."/>
            <person name="Jones C."/>
            <person name="Kamal M."/>
            <person name="Kamat A."/>
            <person name="Kamvysselis M."/>
            <person name="Karlsson E."/>
            <person name="Kells C."/>
            <person name="Kieu A."/>
            <person name="Kisner P."/>
            <person name="Kodira C."/>
            <person name="Kulbokas E."/>
            <person name="Labutti K."/>
            <person name="Lama D."/>
            <person name="Landers T."/>
            <person name="Leger J."/>
            <person name="Levine S."/>
            <person name="Lewis D."/>
            <person name="Lewis T."/>
            <person name="Lindblad-toh K."/>
            <person name="Liu X."/>
            <person name="Lokyitsang T."/>
            <person name="Lokyitsang Y."/>
            <person name="Lucien O."/>
            <person name="Lui A."/>
            <person name="Ma L.J."/>
            <person name="Mabbitt R."/>
            <person name="Macdonald J."/>
            <person name="Maclean C."/>
            <person name="Major J."/>
            <person name="Manning J."/>
            <person name="Marabella R."/>
            <person name="Maru K."/>
            <person name="Matthews C."/>
            <person name="Mauceli E."/>
            <person name="Mccarthy M."/>
            <person name="Mcdonough S."/>
            <person name="Mcghee T."/>
            <person name="Meldrim J."/>
            <person name="Meneus L."/>
            <person name="Mesirov J."/>
            <person name="Mihalev A."/>
            <person name="Mihova T."/>
            <person name="Mikkelsen T."/>
            <person name="Mlenga V."/>
            <person name="Moru K."/>
            <person name="Mozes J."/>
            <person name="Mulrain L."/>
            <person name="Munson G."/>
            <person name="Naylor J."/>
            <person name="Newes C."/>
            <person name="Nguyen C."/>
            <person name="Nguyen N."/>
            <person name="Nguyen T."/>
            <person name="Nicol R."/>
            <person name="Nielsen C."/>
            <person name="Nizzari M."/>
            <person name="Norbu C."/>
            <person name="Norbu N."/>
            <person name="O'donnell P."/>
            <person name="Okoawo O."/>
            <person name="O'leary S."/>
            <person name="Omotosho B."/>
            <person name="O'neill K."/>
            <person name="Osman S."/>
            <person name="Parker S."/>
            <person name="Perrin D."/>
            <person name="Phunkhang P."/>
            <person name="Piqani B."/>
            <person name="Purcell S."/>
            <person name="Rachupka T."/>
            <person name="Ramasamy U."/>
            <person name="Rameau R."/>
            <person name="Ray V."/>
            <person name="Raymond C."/>
            <person name="Retta R."/>
            <person name="Richardson S."/>
            <person name="Rise C."/>
            <person name="Rodriguez J."/>
            <person name="Rogers J."/>
            <person name="Rogov P."/>
            <person name="Rutman M."/>
            <person name="Schupbach R."/>
            <person name="Seaman C."/>
            <person name="Settipalli S."/>
            <person name="Sharpe T."/>
            <person name="Sheridan J."/>
            <person name="Sherpa N."/>
            <person name="Shi J."/>
            <person name="Smirnov S."/>
            <person name="Smith C."/>
            <person name="Sougnez C."/>
            <person name="Spencer B."/>
            <person name="Stalker J."/>
            <person name="Stange-thomann N."/>
            <person name="Stavropoulos S."/>
            <person name="Stetson K."/>
            <person name="Stone C."/>
            <person name="Stone S."/>
            <person name="Stubbs M."/>
            <person name="Talamas J."/>
            <person name="Tchuinga P."/>
            <person name="Tenzing P."/>
            <person name="Tesfaye S."/>
            <person name="Theodore J."/>
            <person name="Thoulutsang Y."/>
            <person name="Topham K."/>
            <person name="Towey S."/>
            <person name="Tsamla T."/>
            <person name="Tsomo N."/>
            <person name="Vallee D."/>
            <person name="Vassiliev H."/>
            <person name="Venkataraman V."/>
            <person name="Vinson J."/>
            <person name="Vo A."/>
            <person name="Wade C."/>
            <person name="Wang S."/>
            <person name="Wangchuk T."/>
            <person name="Wangdi T."/>
            <person name="Whittaker C."/>
            <person name="Wilkinson J."/>
            <person name="Wu Y."/>
            <person name="Wyman D."/>
            <person name="Yadav S."/>
            <person name="Yang S."/>
            <person name="Yang X."/>
            <person name="Yeager S."/>
            <person name="Yee E."/>
            <person name="Young G."/>
            <person name="Zainoun J."/>
            <person name="Zembeck L."/>
            <person name="Zimmer A."/>
            <person name="Zody M."/>
            <person name="Lander E."/>
        </authorList>
    </citation>
    <scope>NUCLEOTIDE SEQUENCE [LARGE SCALE GENOMIC DNA]</scope>
</reference>
<dbReference type="GO" id="GO:0031124">
    <property type="term" value="P:mRNA 3'-end processing"/>
    <property type="evidence" value="ECO:0007669"/>
    <property type="project" value="InterPro"/>
</dbReference>
<evidence type="ECO:0000313" key="4">
    <source>
        <dbReference type="Proteomes" id="UP000007875"/>
    </source>
</evidence>
<feature type="compositionally biased region" description="Basic and acidic residues" evidence="1">
    <location>
        <begin position="423"/>
        <end position="451"/>
    </location>
</feature>
<dbReference type="eggNOG" id="KOG2071">
    <property type="taxonomic scope" value="Eukaryota"/>
</dbReference>
<reference evidence="3" key="2">
    <citation type="submission" date="2025-08" db="UniProtKB">
        <authorList>
            <consortium name="Ensembl"/>
        </authorList>
    </citation>
    <scope>IDENTIFICATION</scope>
</reference>
<dbReference type="HOGENOM" id="CLU_382924_0_0_1"/>
<dbReference type="InterPro" id="IPR008942">
    <property type="entry name" value="ENTH_VHS"/>
</dbReference>
<feature type="compositionally biased region" description="Basic and acidic residues" evidence="1">
    <location>
        <begin position="259"/>
        <end position="278"/>
    </location>
</feature>
<dbReference type="GO" id="GO:0003729">
    <property type="term" value="F:mRNA binding"/>
    <property type="evidence" value="ECO:0007669"/>
    <property type="project" value="InterPro"/>
</dbReference>
<dbReference type="InterPro" id="IPR006569">
    <property type="entry name" value="CID_dom"/>
</dbReference>
<dbReference type="GeneTree" id="ENSGT00440000034259"/>
<dbReference type="InterPro" id="IPR045154">
    <property type="entry name" value="PCF11-like"/>
</dbReference>
<name>H2Z7V7_CIOSA</name>
<feature type="compositionally biased region" description="Basic and acidic residues" evidence="1">
    <location>
        <begin position="652"/>
        <end position="661"/>
    </location>
</feature>
<feature type="region of interest" description="Disordered" evidence="1">
    <location>
        <begin position="215"/>
        <end position="500"/>
    </location>
</feature>
<feature type="compositionally biased region" description="Basic residues" evidence="1">
    <location>
        <begin position="386"/>
        <end position="395"/>
    </location>
</feature>
<reference evidence="3" key="3">
    <citation type="submission" date="2025-09" db="UniProtKB">
        <authorList>
            <consortium name="Ensembl"/>
        </authorList>
    </citation>
    <scope>IDENTIFICATION</scope>
</reference>
<dbReference type="GO" id="GO:0005849">
    <property type="term" value="C:mRNA cleavage factor complex"/>
    <property type="evidence" value="ECO:0007669"/>
    <property type="project" value="TreeGrafter"/>
</dbReference>
<dbReference type="CDD" id="cd16982">
    <property type="entry name" value="CID_Pcf11"/>
    <property type="match status" value="1"/>
</dbReference>
<dbReference type="PROSITE" id="PS51391">
    <property type="entry name" value="CID"/>
    <property type="match status" value="1"/>
</dbReference>
<dbReference type="SUPFAM" id="SSF48464">
    <property type="entry name" value="ENTH/VHS domain"/>
    <property type="match status" value="1"/>
</dbReference>
<dbReference type="Pfam" id="PF04818">
    <property type="entry name" value="CID"/>
    <property type="match status" value="1"/>
</dbReference>
<protein>
    <recommendedName>
        <fullName evidence="2">CID domain-containing protein</fullName>
    </recommendedName>
</protein>
<evidence type="ECO:0000259" key="2">
    <source>
        <dbReference type="PROSITE" id="PS51391"/>
    </source>
</evidence>
<dbReference type="GO" id="GO:0006369">
    <property type="term" value="P:termination of RNA polymerase II transcription"/>
    <property type="evidence" value="ECO:0007669"/>
    <property type="project" value="InterPro"/>
</dbReference>
<evidence type="ECO:0000313" key="3">
    <source>
        <dbReference type="Ensembl" id="ENSCSAVP00000013669.1"/>
    </source>
</evidence>
<dbReference type="InterPro" id="IPR047415">
    <property type="entry name" value="Pcf11_CID"/>
</dbReference>
<dbReference type="InterPro" id="IPR048830">
    <property type="entry name" value="PCF11_helical"/>
</dbReference>
<sequence length="723" mass="83468">MDDSIEEYQSSLEDLTFNSKPHINMLTILADENKSNAENIVKLIEAQLYKAAAKLPILYLLDSIVKNVGENYNPLFAKNIVNTFRQAFQTGNEKQKMSLYKLRTTWDEHFPLKKLHALDLKIHTLDPNWPVKPLPAHLQDGATNIHVNPKFIKRNEPVAKPVNPVVPAKAQAKTNDVDKIREQMIRQQKELLDLQQRKLMLELEQTKQELEAKQKEMHVQVGKHEKVARDPRLKSSHAPKVPAGGLRVTVKNKPSGPPVREKQSAREPKVKTNGEHTQKVQVKPGRPSPSFPNKQEAAKIKASLNVPKKRSPKIAPKKIKKSISPALDRPGSRLEMHSIQKPVPKTVEPKPKASIKETKKLVQPSDEHPLEKLLPVPNEQRDAERRKKRTYRNKPRSPSPPPPKLARRSSSPAPIRQISPDASVRRDPRQFGNENRRIRAMKDTQTRDSSRSSEGSLSPRFSPEPEANDPSKPSSQWKPPPKRIRQQNDEPRNPPMRLNTESKLEIPQELTLSHQNEILRQADRQLQSGQLSHEQHQELLKQLHQLFELQRIRKIQFEEDDDHRRKDNNLNRRGFVPVHPQRGGRRPIHPRNMAEDDPRFRDRPHGPPMHNNRRLPPDHHFGRGRGLPGRGRPFRNHSPQSPRKNGGPINDPRIRREERPKFAQNEEFPPHHFNRSPMRAEERREHHRSLSPHRSAGPADEAQKRQSDDHHKNLRKYAHSDQN</sequence>
<dbReference type="STRING" id="51511.ENSCSAVP00000013669"/>
<dbReference type="GO" id="GO:0000993">
    <property type="term" value="F:RNA polymerase II complex binding"/>
    <property type="evidence" value="ECO:0007669"/>
    <property type="project" value="InterPro"/>
</dbReference>
<dbReference type="InParanoid" id="H2Z7V7"/>
<dbReference type="SMART" id="SM00582">
    <property type="entry name" value="RPR"/>
    <property type="match status" value="1"/>
</dbReference>
<keyword evidence="4" id="KW-1185">Reference proteome</keyword>
<proteinExistence type="predicted"/>
<dbReference type="PANTHER" id="PTHR15921:SF3">
    <property type="entry name" value="PRE-MRNA CLEAVAGE COMPLEX 2 PROTEIN PCF11"/>
    <property type="match status" value="1"/>
</dbReference>
<accession>H2Z7V7</accession>
<dbReference type="Pfam" id="PF20845">
    <property type="entry name" value="Pcf11_helical"/>
    <property type="match status" value="1"/>
</dbReference>
<organism evidence="3 4">
    <name type="scientific">Ciona savignyi</name>
    <name type="common">Pacific transparent sea squirt</name>
    <dbReference type="NCBI Taxonomy" id="51511"/>
    <lineage>
        <taxon>Eukaryota</taxon>
        <taxon>Metazoa</taxon>
        <taxon>Chordata</taxon>
        <taxon>Tunicata</taxon>
        <taxon>Ascidiacea</taxon>
        <taxon>Phlebobranchia</taxon>
        <taxon>Cionidae</taxon>
        <taxon>Ciona</taxon>
    </lineage>
</organism>
<evidence type="ECO:0000256" key="1">
    <source>
        <dbReference type="SAM" id="MobiDB-lite"/>
    </source>
</evidence>
<feature type="compositionally biased region" description="Low complexity" evidence="1">
    <location>
        <begin position="452"/>
        <end position="461"/>
    </location>
</feature>
<feature type="region of interest" description="Disordered" evidence="1">
    <location>
        <begin position="563"/>
        <end position="723"/>
    </location>
</feature>
<feature type="compositionally biased region" description="Basic and acidic residues" evidence="1">
    <location>
        <begin position="592"/>
        <end position="605"/>
    </location>
</feature>
<feature type="compositionally biased region" description="Basic and acidic residues" evidence="1">
    <location>
        <begin position="215"/>
        <end position="233"/>
    </location>
</feature>
<dbReference type="GO" id="GO:0005737">
    <property type="term" value="C:cytoplasm"/>
    <property type="evidence" value="ECO:0007669"/>
    <property type="project" value="TreeGrafter"/>
</dbReference>
<dbReference type="AlphaFoldDB" id="H2Z7V7"/>
<dbReference type="Proteomes" id="UP000007875">
    <property type="component" value="Unassembled WGS sequence"/>
</dbReference>
<feature type="domain" description="CID" evidence="2">
    <location>
        <begin position="1"/>
        <end position="126"/>
    </location>
</feature>
<feature type="compositionally biased region" description="Basic residues" evidence="1">
    <location>
        <begin position="307"/>
        <end position="321"/>
    </location>
</feature>
<feature type="compositionally biased region" description="Basic and acidic residues" evidence="1">
    <location>
        <begin position="701"/>
        <end position="711"/>
    </location>
</feature>
<dbReference type="Ensembl" id="ENSCSAVT00000013826.1">
    <property type="protein sequence ID" value="ENSCSAVP00000013669.1"/>
    <property type="gene ID" value="ENSCSAVG00000008021.1"/>
</dbReference>
<dbReference type="PANTHER" id="PTHR15921">
    <property type="entry name" value="PRE-MRNA CLEAVAGE COMPLEX II"/>
    <property type="match status" value="1"/>
</dbReference>
<feature type="compositionally biased region" description="Basic and acidic residues" evidence="1">
    <location>
        <begin position="347"/>
        <end position="371"/>
    </location>
</feature>
<dbReference type="Gene3D" id="1.25.40.90">
    <property type="match status" value="1"/>
</dbReference>